<dbReference type="InterPro" id="IPR027275">
    <property type="entry name" value="PRC-brl_dom"/>
</dbReference>
<feature type="compositionally biased region" description="Polar residues" evidence="1">
    <location>
        <begin position="24"/>
        <end position="55"/>
    </location>
</feature>
<organism evidence="4 5">
    <name type="scientific">Dongia sedimenti</name>
    <dbReference type="NCBI Taxonomy" id="3064282"/>
    <lineage>
        <taxon>Bacteria</taxon>
        <taxon>Pseudomonadati</taxon>
        <taxon>Pseudomonadota</taxon>
        <taxon>Alphaproteobacteria</taxon>
        <taxon>Rhodospirillales</taxon>
        <taxon>Dongiaceae</taxon>
        <taxon>Dongia</taxon>
    </lineage>
</organism>
<feature type="chain" id="PRO_5046903837" evidence="2">
    <location>
        <begin position="23"/>
        <end position="214"/>
    </location>
</feature>
<keyword evidence="2" id="KW-0732">Signal</keyword>
<sequence length="214" mass="21425">MKRLLMTTAAASLLAIGASAYAQDSNTGASGQSQQPPVVTPPASNESGGTTDMNNPAQPPAADQSTAPATPAPAPAAEAVPANPPPSDAVISAQSDGEIRADQVIGMTVYNAEGEKVGTVHDILLDKEGKATGVVLSVGGVLGVGAKSVGLTWKEIDVNPEQQQVQISYTKDQLEAAPDFKTTEQINSEMNAAAPPAPAAPAGTTGTGGTTTQP</sequence>
<feature type="region of interest" description="Disordered" evidence="1">
    <location>
        <begin position="187"/>
        <end position="214"/>
    </location>
</feature>
<keyword evidence="5" id="KW-1185">Reference proteome</keyword>
<evidence type="ECO:0000256" key="1">
    <source>
        <dbReference type="SAM" id="MobiDB-lite"/>
    </source>
</evidence>
<feature type="compositionally biased region" description="Gly residues" evidence="1">
    <location>
        <begin position="205"/>
        <end position="214"/>
    </location>
</feature>
<feature type="domain" description="PRC-barrel" evidence="3">
    <location>
        <begin position="97"/>
        <end position="174"/>
    </location>
</feature>
<protein>
    <submittedName>
        <fullName evidence="4">PRC-barrel domain-containing protein</fullName>
    </submittedName>
</protein>
<proteinExistence type="predicted"/>
<dbReference type="PANTHER" id="PTHR36505:SF1">
    <property type="entry name" value="BLR1072 PROTEIN"/>
    <property type="match status" value="1"/>
</dbReference>
<name>A0ABU0YQR2_9PROT</name>
<gene>
    <name evidence="4" type="ORF">Q8A70_20420</name>
</gene>
<evidence type="ECO:0000256" key="2">
    <source>
        <dbReference type="SAM" id="SignalP"/>
    </source>
</evidence>
<feature type="region of interest" description="Disordered" evidence="1">
    <location>
        <begin position="24"/>
        <end position="90"/>
    </location>
</feature>
<evidence type="ECO:0000259" key="3">
    <source>
        <dbReference type="Pfam" id="PF05239"/>
    </source>
</evidence>
<feature type="compositionally biased region" description="Low complexity" evidence="1">
    <location>
        <begin position="60"/>
        <end position="81"/>
    </location>
</feature>
<accession>A0ABU0YQR2</accession>
<dbReference type="InterPro" id="IPR011033">
    <property type="entry name" value="PRC_barrel-like_sf"/>
</dbReference>
<feature type="signal peptide" evidence="2">
    <location>
        <begin position="1"/>
        <end position="22"/>
    </location>
</feature>
<dbReference type="PANTHER" id="PTHR36505">
    <property type="entry name" value="BLR1072 PROTEIN"/>
    <property type="match status" value="1"/>
</dbReference>
<comment type="caution">
    <text evidence="4">The sequence shown here is derived from an EMBL/GenBank/DDBJ whole genome shotgun (WGS) entry which is preliminary data.</text>
</comment>
<dbReference type="Proteomes" id="UP001230156">
    <property type="component" value="Unassembled WGS sequence"/>
</dbReference>
<evidence type="ECO:0000313" key="4">
    <source>
        <dbReference type="EMBL" id="MDQ7250066.1"/>
    </source>
</evidence>
<dbReference type="RefSeq" id="WP_379958839.1">
    <property type="nucleotide sequence ID" value="NZ_JAUYVI010000006.1"/>
</dbReference>
<dbReference type="Gene3D" id="2.30.30.240">
    <property type="entry name" value="PRC-barrel domain"/>
    <property type="match status" value="1"/>
</dbReference>
<evidence type="ECO:0000313" key="5">
    <source>
        <dbReference type="Proteomes" id="UP001230156"/>
    </source>
</evidence>
<reference evidence="5" key="1">
    <citation type="submission" date="2023-08" db="EMBL/GenBank/DDBJ databases">
        <title>Rhodospirillaceae gen. nov., a novel taxon isolated from the Yangtze River Yuezi River estuary sludge.</title>
        <authorList>
            <person name="Ruan L."/>
        </authorList>
    </citation>
    <scope>NUCLEOTIDE SEQUENCE [LARGE SCALE GENOMIC DNA]</scope>
    <source>
        <strain evidence="5">R-7</strain>
    </source>
</reference>
<dbReference type="Pfam" id="PF05239">
    <property type="entry name" value="PRC"/>
    <property type="match status" value="1"/>
</dbReference>
<dbReference type="EMBL" id="JAUYVI010000006">
    <property type="protein sequence ID" value="MDQ7250066.1"/>
    <property type="molecule type" value="Genomic_DNA"/>
</dbReference>
<dbReference type="SUPFAM" id="SSF50346">
    <property type="entry name" value="PRC-barrel domain"/>
    <property type="match status" value="1"/>
</dbReference>